<feature type="transmembrane region" description="Helical" evidence="10">
    <location>
        <begin position="169"/>
        <end position="188"/>
    </location>
</feature>
<feature type="transmembrane region" description="Helical" evidence="10">
    <location>
        <begin position="208"/>
        <end position="225"/>
    </location>
</feature>
<feature type="compositionally biased region" description="Basic residues" evidence="9">
    <location>
        <begin position="432"/>
        <end position="441"/>
    </location>
</feature>
<dbReference type="Gene3D" id="3.40.50.1110">
    <property type="entry name" value="SGNH hydrolase"/>
    <property type="match status" value="1"/>
</dbReference>
<dbReference type="InterPro" id="IPR050879">
    <property type="entry name" value="Acyltransferase_3"/>
</dbReference>
<evidence type="ECO:0000256" key="7">
    <source>
        <dbReference type="ARBA" id="ARBA00023136"/>
    </source>
</evidence>
<dbReference type="GO" id="GO:0005886">
    <property type="term" value="C:plasma membrane"/>
    <property type="evidence" value="ECO:0007669"/>
    <property type="project" value="UniProtKB-SubCell"/>
</dbReference>
<evidence type="ECO:0000256" key="10">
    <source>
        <dbReference type="SAM" id="Phobius"/>
    </source>
</evidence>
<reference evidence="12 13" key="1">
    <citation type="submission" date="2017-11" db="EMBL/GenBank/DDBJ databases">
        <title>Draft genome sequence of Bacillus pumilus 51_5il from lake Gorkoye (Russia: Novosibirsk region).</title>
        <authorList>
            <person name="Shipova A.A."/>
            <person name="Rozanov A.S."/>
            <person name="Bryanskaya A.V."/>
            <person name="Peltek S.E."/>
        </authorList>
    </citation>
    <scope>NUCLEOTIDE SEQUENCE [LARGE SCALE GENOMIC DNA]</scope>
    <source>
        <strain evidence="12 13">51_5il</strain>
    </source>
</reference>
<feature type="transmembrane region" description="Helical" evidence="10">
    <location>
        <begin position="38"/>
        <end position="58"/>
    </location>
</feature>
<comment type="subcellular location">
    <subcellularLocation>
        <location evidence="1">Cell membrane</location>
        <topology evidence="1">Multi-pass membrane protein</topology>
    </subcellularLocation>
</comment>
<protein>
    <submittedName>
        <fullName evidence="12">Acetyltransferase</fullName>
    </submittedName>
</protein>
<dbReference type="GO" id="GO:0016747">
    <property type="term" value="F:acyltransferase activity, transferring groups other than amino-acyl groups"/>
    <property type="evidence" value="ECO:0007669"/>
    <property type="project" value="InterPro"/>
</dbReference>
<dbReference type="Pfam" id="PF01757">
    <property type="entry name" value="Acyl_transf_3"/>
    <property type="match status" value="1"/>
</dbReference>
<keyword evidence="4 12" id="KW-0808">Transferase</keyword>
<feature type="domain" description="Acyltransferase 3" evidence="11">
    <location>
        <begin position="12"/>
        <end position="329"/>
    </location>
</feature>
<dbReference type="InterPro" id="IPR036514">
    <property type="entry name" value="SGNH_hydro_sf"/>
</dbReference>
<evidence type="ECO:0000313" key="12">
    <source>
        <dbReference type="EMBL" id="PIK27113.1"/>
    </source>
</evidence>
<feature type="transmembrane region" description="Helical" evidence="10">
    <location>
        <begin position="308"/>
        <end position="327"/>
    </location>
</feature>
<evidence type="ECO:0000256" key="6">
    <source>
        <dbReference type="ARBA" id="ARBA00022989"/>
    </source>
</evidence>
<proteinExistence type="inferred from homology"/>
<evidence type="ECO:0000256" key="9">
    <source>
        <dbReference type="SAM" id="MobiDB-lite"/>
    </source>
</evidence>
<keyword evidence="7 10" id="KW-0472">Membrane</keyword>
<keyword evidence="8" id="KW-0012">Acyltransferase</keyword>
<evidence type="ECO:0000256" key="8">
    <source>
        <dbReference type="ARBA" id="ARBA00023315"/>
    </source>
</evidence>
<organism evidence="12 13">
    <name type="scientific">Bacillus pumilus</name>
    <name type="common">Bacillus mesentericus</name>
    <dbReference type="NCBI Taxonomy" id="1408"/>
    <lineage>
        <taxon>Bacteria</taxon>
        <taxon>Bacillati</taxon>
        <taxon>Bacillota</taxon>
        <taxon>Bacilli</taxon>
        <taxon>Bacillales</taxon>
        <taxon>Bacillaceae</taxon>
        <taxon>Bacillus</taxon>
    </lineage>
</organism>
<keyword evidence="5 10" id="KW-0812">Transmembrane</keyword>
<evidence type="ECO:0000256" key="4">
    <source>
        <dbReference type="ARBA" id="ARBA00022679"/>
    </source>
</evidence>
<dbReference type="CDD" id="cd01840">
    <property type="entry name" value="SGNH_hydrolase_yrhL_like"/>
    <property type="match status" value="1"/>
</dbReference>
<evidence type="ECO:0000256" key="1">
    <source>
        <dbReference type="ARBA" id="ARBA00004651"/>
    </source>
</evidence>
<comment type="similarity">
    <text evidence="2">Belongs to the acyltransferase 3 family.</text>
</comment>
<feature type="region of interest" description="Disordered" evidence="9">
    <location>
        <begin position="402"/>
        <end position="444"/>
    </location>
</feature>
<feature type="transmembrane region" description="Helical" evidence="10">
    <location>
        <begin position="262"/>
        <end position="287"/>
    </location>
</feature>
<accession>A0A2G8IUD8</accession>
<gene>
    <name evidence="12" type="ORF">CTV99_08870</name>
</gene>
<evidence type="ECO:0000256" key="5">
    <source>
        <dbReference type="ARBA" id="ARBA00022692"/>
    </source>
</evidence>
<evidence type="ECO:0000256" key="3">
    <source>
        <dbReference type="ARBA" id="ARBA00022475"/>
    </source>
</evidence>
<feature type="transmembrane region" description="Helical" evidence="10">
    <location>
        <begin position="237"/>
        <end position="256"/>
    </location>
</feature>
<feature type="transmembrane region" description="Helical" evidence="10">
    <location>
        <begin position="79"/>
        <end position="103"/>
    </location>
</feature>
<evidence type="ECO:0000256" key="2">
    <source>
        <dbReference type="ARBA" id="ARBA00007400"/>
    </source>
</evidence>
<feature type="transmembrane region" description="Helical" evidence="10">
    <location>
        <begin position="141"/>
        <end position="162"/>
    </location>
</feature>
<dbReference type="RefSeq" id="WP_099727222.1">
    <property type="nucleotide sequence ID" value="NZ_PEKP01000009.1"/>
</dbReference>
<dbReference type="Proteomes" id="UP000230768">
    <property type="component" value="Unassembled WGS sequence"/>
</dbReference>
<dbReference type="InterPro" id="IPR002656">
    <property type="entry name" value="Acyl_transf_3_dom"/>
</dbReference>
<feature type="transmembrane region" description="Helical" evidence="10">
    <location>
        <begin position="12"/>
        <end position="32"/>
    </location>
</feature>
<dbReference type="AlphaFoldDB" id="A0A2G8IUD8"/>
<dbReference type="PANTHER" id="PTHR23028:SF53">
    <property type="entry name" value="ACYL_TRANSF_3 DOMAIN-CONTAINING PROTEIN"/>
    <property type="match status" value="1"/>
</dbReference>
<name>A0A2G8IUD8_BACPU</name>
<dbReference type="EMBL" id="PEKP01000009">
    <property type="protein sequence ID" value="PIK27113.1"/>
    <property type="molecule type" value="Genomic_DNA"/>
</dbReference>
<keyword evidence="3" id="KW-1003">Cell membrane</keyword>
<dbReference type="GO" id="GO:0009103">
    <property type="term" value="P:lipopolysaccharide biosynthetic process"/>
    <property type="evidence" value="ECO:0007669"/>
    <property type="project" value="TreeGrafter"/>
</dbReference>
<comment type="caution">
    <text evidence="12">The sequence shown here is derived from an EMBL/GenBank/DDBJ whole genome shotgun (WGS) entry which is preliminary data.</text>
</comment>
<sequence>MNSKENRLRYILGLDGLRAVAVLAVIAYHLHIGPASGGFLGVDLFFVISGYLITTILLHKQDLGYQELLPFWMGRIRRLLPAAYIMIFLTVSWCAIAGSNALLSIRGDALSSFFYVSNWWYIFHQLSYFDSFNAVSPLKNLWSLAIEEQFYIIWPVLLIAGLKWMKNRAHLPMITFGLALVSALWMAILYSPDTDPSRVYYGTDTRAFALLIGCSLAFVWPMQRLSSRKLLPVGRRILHIAGFGSFAIFLLCVYAVDEFDSFLYQGGMFLFCLNAAILIACICHPASLVGKWLSFKPLVWLGKRSYGIYLWHYPIIVLTTPVIEIGQPSMGRVTLQLMAILLIAEASYRWIEQPIRQLGFRQYFASWSIWKKGIKQWSMSNKVFLGITAALLILFTIGMSSSSHTSPHAKEVTQIKTAPKKAGDPDPSESKAKKKKEKHGKKAGDHKQFHQILAIGDSVMLDIAPNLEKVYEQITIDAKVGRQMNEAISIAPQYASLNHADSAIIIELGTNGYFTEGTLTSFIQHFSKAHIFLVNTRVPRSWENDVNAVIQRVADQHRNVTLVDWHSAATGQPAYFQPDGVHLSTKGSDTLTQLITASIKKKGDVSSSS</sequence>
<evidence type="ECO:0000313" key="13">
    <source>
        <dbReference type="Proteomes" id="UP000230768"/>
    </source>
</evidence>
<keyword evidence="6 10" id="KW-1133">Transmembrane helix</keyword>
<dbReference type="PANTHER" id="PTHR23028">
    <property type="entry name" value="ACETYLTRANSFERASE"/>
    <property type="match status" value="1"/>
</dbReference>
<dbReference type="SUPFAM" id="SSF52266">
    <property type="entry name" value="SGNH hydrolase"/>
    <property type="match status" value="1"/>
</dbReference>
<feature type="compositionally biased region" description="Basic and acidic residues" evidence="9">
    <location>
        <begin position="421"/>
        <end position="431"/>
    </location>
</feature>
<evidence type="ECO:0000259" key="11">
    <source>
        <dbReference type="Pfam" id="PF01757"/>
    </source>
</evidence>